<keyword evidence="1" id="KW-0134">Cell wall</keyword>
<dbReference type="InterPro" id="IPR019931">
    <property type="entry name" value="LPXTG_anchor"/>
</dbReference>
<feature type="domain" description="Gram-positive cocci surface proteins LPxTG" evidence="6">
    <location>
        <begin position="4"/>
        <end position="35"/>
    </location>
</feature>
<comment type="caution">
    <text evidence="7">The sequence shown here is derived from an EMBL/GenBank/DDBJ whole genome shotgun (WGS) entry which is preliminary data.</text>
</comment>
<organism evidence="7 8">
    <name type="scientific">Kocuria palustris PEL</name>
    <dbReference type="NCBI Taxonomy" id="1236550"/>
    <lineage>
        <taxon>Bacteria</taxon>
        <taxon>Bacillati</taxon>
        <taxon>Actinomycetota</taxon>
        <taxon>Actinomycetes</taxon>
        <taxon>Micrococcales</taxon>
        <taxon>Micrococcaceae</taxon>
        <taxon>Kocuria</taxon>
    </lineage>
</organism>
<sequence>MVREQLPHAGVSNGSLVIAGGVMLLTGAGLVGATALRRCRS</sequence>
<keyword evidence="5" id="KW-0472">Membrane</keyword>
<evidence type="ECO:0000313" key="7">
    <source>
        <dbReference type="EMBL" id="EME36035.1"/>
    </source>
</evidence>
<keyword evidence="5" id="KW-1133">Transmembrane helix</keyword>
<evidence type="ECO:0000313" key="8">
    <source>
        <dbReference type="Proteomes" id="UP000009877"/>
    </source>
</evidence>
<reference evidence="7 8" key="1">
    <citation type="journal article" date="2014" name="Genome Announc.">
        <title>Draft Genome Sequence of Kocuria palustris PEL.</title>
        <authorList>
            <person name="Sharma G."/>
            <person name="Khatri I."/>
            <person name="Subramanian S."/>
        </authorList>
    </citation>
    <scope>NUCLEOTIDE SEQUENCE [LARGE SCALE GENOMIC DNA]</scope>
    <source>
        <strain evidence="7 8">PEL</strain>
    </source>
</reference>
<dbReference type="Proteomes" id="UP000009877">
    <property type="component" value="Unassembled WGS sequence"/>
</dbReference>
<protein>
    <recommendedName>
        <fullName evidence="6">Gram-positive cocci surface proteins LPxTG domain-containing protein</fullName>
    </recommendedName>
</protein>
<evidence type="ECO:0000256" key="3">
    <source>
        <dbReference type="ARBA" id="ARBA00022729"/>
    </source>
</evidence>
<keyword evidence="5" id="KW-0812">Transmembrane</keyword>
<keyword evidence="4" id="KW-0572">Peptidoglycan-anchor</keyword>
<dbReference type="NCBIfam" id="TIGR01167">
    <property type="entry name" value="LPXTG_anchor"/>
    <property type="match status" value="1"/>
</dbReference>
<dbReference type="Pfam" id="PF00746">
    <property type="entry name" value="Gram_pos_anchor"/>
    <property type="match status" value="1"/>
</dbReference>
<evidence type="ECO:0000256" key="2">
    <source>
        <dbReference type="ARBA" id="ARBA00022525"/>
    </source>
</evidence>
<evidence type="ECO:0000259" key="6">
    <source>
        <dbReference type="Pfam" id="PF00746"/>
    </source>
</evidence>
<gene>
    <name evidence="7" type="ORF">C884_00803</name>
</gene>
<keyword evidence="3" id="KW-0732">Signal</keyword>
<accession>M2YC19</accession>
<dbReference type="EMBL" id="ANHZ02000018">
    <property type="protein sequence ID" value="EME36035.1"/>
    <property type="molecule type" value="Genomic_DNA"/>
</dbReference>
<keyword evidence="2" id="KW-0964">Secreted</keyword>
<feature type="transmembrane region" description="Helical" evidence="5">
    <location>
        <begin position="16"/>
        <end position="36"/>
    </location>
</feature>
<proteinExistence type="predicted"/>
<evidence type="ECO:0000256" key="4">
    <source>
        <dbReference type="ARBA" id="ARBA00023088"/>
    </source>
</evidence>
<keyword evidence="8" id="KW-1185">Reference proteome</keyword>
<evidence type="ECO:0000256" key="1">
    <source>
        <dbReference type="ARBA" id="ARBA00022512"/>
    </source>
</evidence>
<name>M2YC19_9MICC</name>
<dbReference type="AlphaFoldDB" id="M2YC19"/>
<evidence type="ECO:0000256" key="5">
    <source>
        <dbReference type="SAM" id="Phobius"/>
    </source>
</evidence>